<sequence>MRDGPLEITDLLWSSSGTAVVRADAVELLRSRGQVRAAQVVSMLPARDGVLDAEAIDALGLRIHRELQRLGEELQLGRRVASVVRTLLPAGSAPVRVVDVGCGLGHVLRSIAARGELPAHVDLVGVDLNAVLVAEASRLAALEGLDCRFVSADAFEPGGVIEDGSRTVVVSSGLMHHLAPEDLDGFFAAQARLGVAAFAHWDIAPCLWSTMGAWLFHQARMREAVSRHDGVMSARRAHPAETLLAAASRGAPDHDVEVREGSRWHPRALDVLRPLVGVRR</sequence>
<keyword evidence="3" id="KW-1185">Reference proteome</keyword>
<dbReference type="InterPro" id="IPR041698">
    <property type="entry name" value="Methyltransf_25"/>
</dbReference>
<organism evidence="2 3">
    <name type="scientific">Nocardioides albus</name>
    <dbReference type="NCBI Taxonomy" id="1841"/>
    <lineage>
        <taxon>Bacteria</taxon>
        <taxon>Bacillati</taxon>
        <taxon>Actinomycetota</taxon>
        <taxon>Actinomycetes</taxon>
        <taxon>Propionibacteriales</taxon>
        <taxon>Nocardioidaceae</taxon>
        <taxon>Nocardioides</taxon>
    </lineage>
</organism>
<feature type="domain" description="Methyltransferase" evidence="1">
    <location>
        <begin position="97"/>
        <end position="192"/>
    </location>
</feature>
<dbReference type="RefSeq" id="WP_183543671.1">
    <property type="nucleotide sequence ID" value="NZ_BMQT01000003.1"/>
</dbReference>
<evidence type="ECO:0000259" key="1">
    <source>
        <dbReference type="Pfam" id="PF13649"/>
    </source>
</evidence>
<proteinExistence type="predicted"/>
<accession>A0A7W5A2Y8</accession>
<keyword evidence="2" id="KW-0489">Methyltransferase</keyword>
<dbReference type="GO" id="GO:0008168">
    <property type="term" value="F:methyltransferase activity"/>
    <property type="evidence" value="ECO:0007669"/>
    <property type="project" value="UniProtKB-KW"/>
</dbReference>
<keyword evidence="2" id="KW-0808">Transferase</keyword>
<dbReference type="AlphaFoldDB" id="A0A7W5A2Y8"/>
<evidence type="ECO:0000313" key="3">
    <source>
        <dbReference type="Proteomes" id="UP000577707"/>
    </source>
</evidence>
<dbReference type="InterPro" id="IPR029063">
    <property type="entry name" value="SAM-dependent_MTases_sf"/>
</dbReference>
<dbReference type="SUPFAM" id="SSF53335">
    <property type="entry name" value="S-adenosyl-L-methionine-dependent methyltransferases"/>
    <property type="match status" value="1"/>
</dbReference>
<comment type="caution">
    <text evidence="2">The sequence shown here is derived from an EMBL/GenBank/DDBJ whole genome shotgun (WGS) entry which is preliminary data.</text>
</comment>
<dbReference type="CDD" id="cd02440">
    <property type="entry name" value="AdoMet_MTases"/>
    <property type="match status" value="1"/>
</dbReference>
<dbReference type="EMBL" id="JACHXG010000003">
    <property type="protein sequence ID" value="MBB3088500.1"/>
    <property type="molecule type" value="Genomic_DNA"/>
</dbReference>
<reference evidence="2 3" key="1">
    <citation type="submission" date="2020-08" db="EMBL/GenBank/DDBJ databases">
        <title>Genomic Encyclopedia of Type Strains, Phase III (KMG-III): the genomes of soil and plant-associated and newly described type strains.</title>
        <authorList>
            <person name="Whitman W."/>
        </authorList>
    </citation>
    <scope>NUCLEOTIDE SEQUENCE [LARGE SCALE GENOMIC DNA]</scope>
    <source>
        <strain evidence="2 3">CECT 3302</strain>
    </source>
</reference>
<evidence type="ECO:0000313" key="2">
    <source>
        <dbReference type="EMBL" id="MBB3088500.1"/>
    </source>
</evidence>
<dbReference type="Pfam" id="PF13649">
    <property type="entry name" value="Methyltransf_25"/>
    <property type="match status" value="1"/>
</dbReference>
<dbReference type="Proteomes" id="UP000577707">
    <property type="component" value="Unassembled WGS sequence"/>
</dbReference>
<dbReference type="Gene3D" id="3.40.50.150">
    <property type="entry name" value="Vaccinia Virus protein VP39"/>
    <property type="match status" value="1"/>
</dbReference>
<protein>
    <submittedName>
        <fullName evidence="2">SAM-dependent methyltransferase</fullName>
    </submittedName>
</protein>
<dbReference type="GO" id="GO:0032259">
    <property type="term" value="P:methylation"/>
    <property type="evidence" value="ECO:0007669"/>
    <property type="project" value="UniProtKB-KW"/>
</dbReference>
<gene>
    <name evidence="2" type="ORF">FHS12_001441</name>
</gene>
<name>A0A7W5A2Y8_9ACTN</name>